<evidence type="ECO:0000313" key="2">
    <source>
        <dbReference type="EMBL" id="KAA2242196.1"/>
    </source>
</evidence>
<gene>
    <name evidence="2" type="ORF">F0L46_02595</name>
</gene>
<organism evidence="2 3">
    <name type="scientific">Salinarimonas soli</name>
    <dbReference type="NCBI Taxonomy" id="1638099"/>
    <lineage>
        <taxon>Bacteria</taxon>
        <taxon>Pseudomonadati</taxon>
        <taxon>Pseudomonadota</taxon>
        <taxon>Alphaproteobacteria</taxon>
        <taxon>Hyphomicrobiales</taxon>
        <taxon>Salinarimonadaceae</taxon>
        <taxon>Salinarimonas</taxon>
    </lineage>
</organism>
<dbReference type="RefSeq" id="WP_149815467.1">
    <property type="nucleotide sequence ID" value="NZ_VUOA01000006.1"/>
</dbReference>
<evidence type="ECO:0000313" key="3">
    <source>
        <dbReference type="Proteomes" id="UP000323142"/>
    </source>
</evidence>
<proteinExistence type="predicted"/>
<feature type="region of interest" description="Disordered" evidence="1">
    <location>
        <begin position="167"/>
        <end position="196"/>
    </location>
</feature>
<dbReference type="InterPro" id="IPR009922">
    <property type="entry name" value="DUF1457"/>
</dbReference>
<sequence length="196" mass="21377">MKHASTRMIFSYWDALRGERAAPDRGEIEPGEIRHVLADTFILEIGADRTAEFRLAGTRLCALFGRELKGARFVDLWPEHAGPGIRRHVGTVIDETAGLVIGLLGTTESGDTVDLEMVLLPLRHRGKPHARVLGALSPATIPAWLGFSPVTSLATVSLRVIWPSGRSEGPSFGRGDPQDRRRRFVVHEGGRSVAGD</sequence>
<dbReference type="Pfam" id="PF07310">
    <property type="entry name" value="PAS_5"/>
    <property type="match status" value="1"/>
</dbReference>
<dbReference type="AlphaFoldDB" id="A0A5B2VVG9"/>
<comment type="caution">
    <text evidence="2">The sequence shown here is derived from an EMBL/GenBank/DDBJ whole genome shotgun (WGS) entry which is preliminary data.</text>
</comment>
<evidence type="ECO:0000256" key="1">
    <source>
        <dbReference type="SAM" id="MobiDB-lite"/>
    </source>
</evidence>
<reference evidence="2 3" key="2">
    <citation type="submission" date="2019-09" db="EMBL/GenBank/DDBJ databases">
        <authorList>
            <person name="Jin C."/>
        </authorList>
    </citation>
    <scope>NUCLEOTIDE SEQUENCE [LARGE SCALE GENOMIC DNA]</scope>
    <source>
        <strain evidence="2 3">BN140002</strain>
    </source>
</reference>
<dbReference type="OrthoDB" id="8480244at2"/>
<keyword evidence="3" id="KW-1185">Reference proteome</keyword>
<dbReference type="EMBL" id="VUOA01000006">
    <property type="protein sequence ID" value="KAA2242196.1"/>
    <property type="molecule type" value="Genomic_DNA"/>
</dbReference>
<protein>
    <submittedName>
        <fullName evidence="2">PAS domain-containing protein</fullName>
    </submittedName>
</protein>
<dbReference type="Proteomes" id="UP000323142">
    <property type="component" value="Unassembled WGS sequence"/>
</dbReference>
<reference evidence="2 3" key="1">
    <citation type="submission" date="2019-09" db="EMBL/GenBank/DDBJ databases">
        <title>Salinarimonas rosea gen. nov., sp. nov., a new member of the a-2 subgroup of the Proteobacteria.</title>
        <authorList>
            <person name="Liu J."/>
        </authorList>
    </citation>
    <scope>NUCLEOTIDE SEQUENCE [LARGE SCALE GENOMIC DNA]</scope>
    <source>
        <strain evidence="2 3">BN140002</strain>
    </source>
</reference>
<name>A0A5B2VVG9_9HYPH</name>
<dbReference type="PIRSF" id="PIRSF031878">
    <property type="entry name" value="UCP031878"/>
    <property type="match status" value="1"/>
</dbReference>
<accession>A0A5B2VVG9</accession>